<dbReference type="InterPro" id="IPR006935">
    <property type="entry name" value="Helicase/UvrB_N"/>
</dbReference>
<dbReference type="EMBL" id="LKTR01000035">
    <property type="protein sequence ID" value="PKD17317.1"/>
    <property type="molecule type" value="Genomic_DNA"/>
</dbReference>
<dbReference type="GO" id="GO:0005829">
    <property type="term" value="C:cytosol"/>
    <property type="evidence" value="ECO:0007669"/>
    <property type="project" value="TreeGrafter"/>
</dbReference>
<evidence type="ECO:0000313" key="3">
    <source>
        <dbReference type="EMBL" id="PKD17317.1"/>
    </source>
</evidence>
<keyword evidence="4" id="KW-1185">Reference proteome</keyword>
<evidence type="ECO:0000259" key="1">
    <source>
        <dbReference type="PROSITE" id="PS51192"/>
    </source>
</evidence>
<gene>
    <name evidence="3" type="ORF">APR40_14655</name>
    <name evidence="2" type="ORF">BHS39_14685</name>
</gene>
<dbReference type="GO" id="GO:0005524">
    <property type="term" value="F:ATP binding"/>
    <property type="evidence" value="ECO:0007669"/>
    <property type="project" value="InterPro"/>
</dbReference>
<dbReference type="Pfam" id="PF04851">
    <property type="entry name" value="ResIII"/>
    <property type="match status" value="1"/>
</dbReference>
<dbReference type="SUPFAM" id="SSF52540">
    <property type="entry name" value="P-loop containing nucleoside triphosphate hydrolases"/>
    <property type="match status" value="1"/>
</dbReference>
<dbReference type="Gene3D" id="3.40.50.300">
    <property type="entry name" value="P-loop containing nucleotide triphosphate hydrolases"/>
    <property type="match status" value="1"/>
</dbReference>
<comment type="caution">
    <text evidence="3">The sequence shown here is derived from an EMBL/GenBank/DDBJ whole genome shotgun (WGS) entry which is preliminary data.</text>
</comment>
<dbReference type="InterPro" id="IPR014001">
    <property type="entry name" value="Helicase_ATP-bd"/>
</dbReference>
<feature type="domain" description="Helicase ATP-binding" evidence="1">
    <location>
        <begin position="26"/>
        <end position="189"/>
    </location>
</feature>
<dbReference type="PANTHER" id="PTHR47396:SF1">
    <property type="entry name" value="ATP-DEPENDENT HELICASE IRC3-RELATED"/>
    <property type="match status" value="1"/>
</dbReference>
<evidence type="ECO:0000313" key="2">
    <source>
        <dbReference type="EMBL" id="OEY71961.1"/>
    </source>
</evidence>
<protein>
    <recommendedName>
        <fullName evidence="1">Helicase ATP-binding domain-containing protein</fullName>
    </recommendedName>
</protein>
<dbReference type="RefSeq" id="WP_070054765.1">
    <property type="nucleotide sequence ID" value="NZ_FVZF01000035.1"/>
</dbReference>
<dbReference type="EMBL" id="MJBR01000029">
    <property type="protein sequence ID" value="OEY71961.1"/>
    <property type="molecule type" value="Genomic_DNA"/>
</dbReference>
<organism evidence="3 5">
    <name type="scientific">Salegentibacter salarius</name>
    <dbReference type="NCBI Taxonomy" id="435906"/>
    <lineage>
        <taxon>Bacteria</taxon>
        <taxon>Pseudomonadati</taxon>
        <taxon>Bacteroidota</taxon>
        <taxon>Flavobacteriia</taxon>
        <taxon>Flavobacteriales</taxon>
        <taxon>Flavobacteriaceae</taxon>
        <taxon>Salegentibacter</taxon>
    </lineage>
</organism>
<dbReference type="PROSITE" id="PS51192">
    <property type="entry name" value="HELICASE_ATP_BIND_1"/>
    <property type="match status" value="1"/>
</dbReference>
<reference evidence="2 4" key="2">
    <citation type="submission" date="2016-09" db="EMBL/GenBank/DDBJ databases">
        <title>Genome Sequence of Salegentibacter salarius,Isolated from a Marine Solar Saltern of the Yellow Sea in South Korea.</title>
        <authorList>
            <person name="Zheng Q."/>
            <person name="Liu Y."/>
        </authorList>
    </citation>
    <scope>NUCLEOTIDE SEQUENCE [LARGE SCALE GENOMIC DNA]</scope>
    <source>
        <strain evidence="2 4">KCTC 12974</strain>
    </source>
</reference>
<reference evidence="3 5" key="1">
    <citation type="submission" date="2015-10" db="EMBL/GenBank/DDBJ databases">
        <title>Draft genome sequence of Salegentibacter salinarum KCTC 12975.</title>
        <authorList>
            <person name="Lin W."/>
            <person name="Zheng Q."/>
        </authorList>
    </citation>
    <scope>NUCLEOTIDE SEQUENCE [LARGE SCALE GENOMIC DNA]</scope>
    <source>
        <strain evidence="3 5">KCTC 12974</strain>
    </source>
</reference>
<dbReference type="Proteomes" id="UP000232533">
    <property type="component" value="Unassembled WGS sequence"/>
</dbReference>
<dbReference type="GO" id="GO:0003677">
    <property type="term" value="F:DNA binding"/>
    <property type="evidence" value="ECO:0007669"/>
    <property type="project" value="InterPro"/>
</dbReference>
<name>A0A2N0TRE5_9FLAO</name>
<evidence type="ECO:0000313" key="5">
    <source>
        <dbReference type="Proteomes" id="UP000232533"/>
    </source>
</evidence>
<dbReference type="OrthoDB" id="1426216at2"/>
<dbReference type="SMART" id="SM00487">
    <property type="entry name" value="DEXDc"/>
    <property type="match status" value="1"/>
</dbReference>
<dbReference type="PANTHER" id="PTHR47396">
    <property type="entry name" value="TYPE I RESTRICTION ENZYME ECOKI R PROTEIN"/>
    <property type="match status" value="1"/>
</dbReference>
<sequence>MPPNKIPQSKELRIDKYISEKSKEINSFIQENRRILLNASPGSGKTTFFANLCISHLQNKNPGRIIFCSPFLIIQSQFKRAIEKKSLEIDLVLNHTTSRNYLQNSDKIITSTFKSLSRIKTELSENDLIIVDEAHSLLFTYGNSSKREFFTGIINILYHTPAKIVLMTGTPYSGITKILNLSQLKILKEDIKAKVNIQYTNEKDTALSVAFAEYCLNQFGKDYLNIIYIKNTKKCEIIKQVLERKFDCKAFVLTARRKESKVYKLLELESLIPEDINFLITTNVISTGTNILNKNIGKALMLNESNPTEIKQFSKRFRNKMNIEIDVINKAYSKNDLDTKSVREDLELEREHQRQFFTTSLATIEHSFNISQEFIQFDKYYHKDVYNGSPQHLINTILERMLIQEAYYAEKIAETYNTPAELMNVLNSYDDVISINTDEYGFTISSEDLGEAEINKLDELKFQLIVSDFIRNQESYLKSAYWYFMLKRDNYRKYLISNYLNPDFPTRLIGKEDIDENKFEIYANSNFIPQILLPLFEIDEFFKDRSKSLYFIKTVKPNKRKATLIALYLNNLFKQYLKFNFDEYPKFPPVLELRPEINYHLLIENERIHSILKICKYVYEYLTHQHYINYGDLNEYLVANCTWKFPLIKDDFIFKEIDIDINSQKPLNFRQNLLIGMANSIFYINPKQVYRKDQKTNKRKAAYLFESTLPSESIAKYKLHKTEIKEINENTEILNYSMRTRKFGKVNFKKSSRILNSRKLILNTIVDDNFYELVSGKL</sequence>
<proteinExistence type="predicted"/>
<accession>A0A2N0TRE5</accession>
<dbReference type="InterPro" id="IPR027417">
    <property type="entry name" value="P-loop_NTPase"/>
</dbReference>
<dbReference type="AlphaFoldDB" id="A0A2N0TRE5"/>
<dbReference type="InterPro" id="IPR050742">
    <property type="entry name" value="Helicase_Restrict-Modif_Enz"/>
</dbReference>
<dbReference type="GO" id="GO:0016787">
    <property type="term" value="F:hydrolase activity"/>
    <property type="evidence" value="ECO:0007669"/>
    <property type="project" value="InterPro"/>
</dbReference>
<evidence type="ECO:0000313" key="4">
    <source>
        <dbReference type="Proteomes" id="UP000176009"/>
    </source>
</evidence>
<dbReference type="Proteomes" id="UP000176009">
    <property type="component" value="Unassembled WGS sequence"/>
</dbReference>